<feature type="binding site" evidence="9">
    <location>
        <position position="281"/>
    </location>
    <ligand>
        <name>Zn(2+)</name>
        <dbReference type="ChEBI" id="CHEBI:29105"/>
        <label>2</label>
    </ligand>
</feature>
<keyword evidence="6 11" id="KW-0156">Chromatin regulator</keyword>
<feature type="site" description="Histone H3K4me3 binding" evidence="8">
    <location>
        <position position="273"/>
    </location>
</feature>
<feature type="binding site" evidence="9">
    <location>
        <position position="265"/>
    </location>
    <ligand>
        <name>Zn(2+)</name>
        <dbReference type="ChEBI" id="CHEBI:29105"/>
        <label>1</label>
    </ligand>
</feature>
<evidence type="ECO:0000256" key="2">
    <source>
        <dbReference type="ARBA" id="ARBA00010210"/>
    </source>
</evidence>
<dbReference type="Gene3D" id="3.30.40.10">
    <property type="entry name" value="Zinc/RING finger domain, C3HC4 (zinc finger)"/>
    <property type="match status" value="1"/>
</dbReference>
<dbReference type="EMBL" id="CBTN010000010">
    <property type="protein sequence ID" value="CDH51585.1"/>
    <property type="molecule type" value="Genomic_DNA"/>
</dbReference>
<dbReference type="InterPro" id="IPR024610">
    <property type="entry name" value="ING_N_histone-binding"/>
</dbReference>
<evidence type="ECO:0000256" key="7">
    <source>
        <dbReference type="ARBA" id="ARBA00023242"/>
    </source>
</evidence>
<feature type="binding site" evidence="9">
    <location>
        <position position="306"/>
    </location>
    <ligand>
        <name>Zn(2+)</name>
        <dbReference type="ChEBI" id="CHEBI:29105"/>
        <label>2</label>
    </ligand>
</feature>
<dbReference type="GO" id="GO:0006355">
    <property type="term" value="P:regulation of DNA-templated transcription"/>
    <property type="evidence" value="ECO:0007669"/>
    <property type="project" value="TreeGrafter"/>
</dbReference>
<dbReference type="InterPro" id="IPR019787">
    <property type="entry name" value="Znf_PHD-finger"/>
</dbReference>
<dbReference type="FunFam" id="3.30.40.10:FF:000016">
    <property type="entry name" value="Inhibitor of growth protein"/>
    <property type="match status" value="1"/>
</dbReference>
<dbReference type="VEuPathDB" id="FungiDB:LCOR_03170.1"/>
<dbReference type="Pfam" id="PF12998">
    <property type="entry name" value="ING"/>
    <property type="match status" value="1"/>
</dbReference>
<feature type="compositionally biased region" description="Basic and acidic residues" evidence="12">
    <location>
        <begin position="187"/>
        <end position="204"/>
    </location>
</feature>
<dbReference type="CDD" id="cd16859">
    <property type="entry name" value="ING_ING4_5"/>
    <property type="match status" value="1"/>
</dbReference>
<dbReference type="InterPro" id="IPR011011">
    <property type="entry name" value="Znf_FYVE_PHD"/>
</dbReference>
<keyword evidence="7 11" id="KW-0539">Nucleus</keyword>
<protein>
    <recommendedName>
        <fullName evidence="11">Chromatin modification-related protein</fullName>
    </recommendedName>
</protein>
<evidence type="ECO:0000313" key="15">
    <source>
        <dbReference type="Proteomes" id="UP000027586"/>
    </source>
</evidence>
<dbReference type="SUPFAM" id="SSF57903">
    <property type="entry name" value="FYVE/PHD zinc finger"/>
    <property type="match status" value="1"/>
</dbReference>
<dbReference type="InterPro" id="IPR019786">
    <property type="entry name" value="Zinc_finger_PHD-type_CS"/>
</dbReference>
<evidence type="ECO:0000256" key="4">
    <source>
        <dbReference type="ARBA" id="ARBA00022771"/>
    </source>
</evidence>
<feature type="binding site" evidence="9">
    <location>
        <position position="303"/>
    </location>
    <ligand>
        <name>Zn(2+)</name>
        <dbReference type="ChEBI" id="CHEBI:29105"/>
        <label>2</label>
    </ligand>
</feature>
<dbReference type="SMART" id="SM01408">
    <property type="entry name" value="ING"/>
    <property type="match status" value="1"/>
</dbReference>
<evidence type="ECO:0000256" key="1">
    <source>
        <dbReference type="ARBA" id="ARBA00004123"/>
    </source>
</evidence>
<feature type="domain" description="PHD-type" evidence="13">
    <location>
        <begin position="260"/>
        <end position="309"/>
    </location>
</feature>
<evidence type="ECO:0000256" key="3">
    <source>
        <dbReference type="ARBA" id="ARBA00022723"/>
    </source>
</evidence>
<keyword evidence="4 10" id="KW-0863">Zinc-finger</keyword>
<dbReference type="PROSITE" id="PS50016">
    <property type="entry name" value="ZF_PHD_2"/>
    <property type="match status" value="1"/>
</dbReference>
<dbReference type="STRING" id="1263082.A0A068RPF5"/>
<keyword evidence="5 9" id="KW-0862">Zinc</keyword>
<reference evidence="14" key="1">
    <citation type="submission" date="2013-08" db="EMBL/GenBank/DDBJ databases">
        <title>Gene expansion shapes genome architecture in the human pathogen Lichtheimia corymbifera: an evolutionary genomics analysis in the ancient terrestrial Mucorales (Mucoromycotina).</title>
        <authorList>
            <person name="Schwartze V.U."/>
            <person name="Winter S."/>
            <person name="Shelest E."/>
            <person name="Marcet-Houben M."/>
            <person name="Horn F."/>
            <person name="Wehner S."/>
            <person name="Hoffmann K."/>
            <person name="Riege K."/>
            <person name="Sammeth M."/>
            <person name="Nowrousian M."/>
            <person name="Valiante V."/>
            <person name="Linde J."/>
            <person name="Jacobsen I.D."/>
            <person name="Marz M."/>
            <person name="Brakhage A.A."/>
            <person name="Gabaldon T."/>
            <person name="Bocker S."/>
            <person name="Voigt K."/>
        </authorList>
    </citation>
    <scope>NUCLEOTIDE SEQUENCE [LARGE SCALE GENOMIC DNA]</scope>
    <source>
        <strain evidence="14">FSU 9682</strain>
    </source>
</reference>
<evidence type="ECO:0000313" key="14">
    <source>
        <dbReference type="EMBL" id="CDH51585.1"/>
    </source>
</evidence>
<dbReference type="AlphaFoldDB" id="A0A068RPF5"/>
<evidence type="ECO:0000256" key="5">
    <source>
        <dbReference type="ARBA" id="ARBA00022833"/>
    </source>
</evidence>
<feature type="site" description="Histone H3K4me3 binding" evidence="8">
    <location>
        <position position="262"/>
    </location>
</feature>
<comment type="similarity">
    <text evidence="2 11">Belongs to the ING family.</text>
</comment>
<feature type="binding site" evidence="9">
    <location>
        <position position="287"/>
    </location>
    <ligand>
        <name>Zn(2+)</name>
        <dbReference type="ChEBI" id="CHEBI:29105"/>
        <label>1</label>
    </ligand>
</feature>
<dbReference type="InterPro" id="IPR013083">
    <property type="entry name" value="Znf_RING/FYVE/PHD"/>
</dbReference>
<dbReference type="CDD" id="cd15505">
    <property type="entry name" value="PHD_ING"/>
    <property type="match status" value="1"/>
</dbReference>
<evidence type="ECO:0000259" key="13">
    <source>
        <dbReference type="PROSITE" id="PS50016"/>
    </source>
</evidence>
<name>A0A068RPF5_9FUNG</name>
<feature type="binding site" evidence="9">
    <location>
        <position position="290"/>
    </location>
    <ligand>
        <name>Zn(2+)</name>
        <dbReference type="ChEBI" id="CHEBI:29105"/>
        <label>1</label>
    </ligand>
</feature>
<comment type="subunit">
    <text evidence="11">Component of an histone acetyltransferase complex. Interacts with H3K4me3 and to a lesser extent with H3K4me2.</text>
</comment>
<feature type="region of interest" description="Disordered" evidence="12">
    <location>
        <begin position="232"/>
        <end position="251"/>
    </location>
</feature>
<comment type="function">
    <text evidence="11">Component of an histone acetyltransferase complex.</text>
</comment>
<dbReference type="GO" id="GO:0005634">
    <property type="term" value="C:nucleus"/>
    <property type="evidence" value="ECO:0007669"/>
    <property type="project" value="UniProtKB-SubCell"/>
</dbReference>
<evidence type="ECO:0000256" key="12">
    <source>
        <dbReference type="SAM" id="MobiDB-lite"/>
    </source>
</evidence>
<dbReference type="PANTHER" id="PTHR10333:SF42">
    <property type="entry name" value="INHIBITOR OF GROWTH PROTEIN 5"/>
    <property type="match status" value="1"/>
</dbReference>
<dbReference type="PROSITE" id="PS01359">
    <property type="entry name" value="ZF_PHD_1"/>
    <property type="match status" value="1"/>
</dbReference>
<feature type="binding site" evidence="9">
    <location>
        <position position="263"/>
    </location>
    <ligand>
        <name>Zn(2+)</name>
        <dbReference type="ChEBI" id="CHEBI:29105"/>
        <label>1</label>
    </ligand>
</feature>
<dbReference type="InterPro" id="IPR001965">
    <property type="entry name" value="Znf_PHD"/>
</dbReference>
<evidence type="ECO:0000256" key="11">
    <source>
        <dbReference type="RuleBase" id="RU361213"/>
    </source>
</evidence>
<comment type="domain">
    <text evidence="11">The PHD-type zinc finger mediates the binding to H3K4me3.</text>
</comment>
<comment type="subcellular location">
    <subcellularLocation>
        <location evidence="1 11">Nucleus</location>
    </subcellularLocation>
</comment>
<evidence type="ECO:0000256" key="6">
    <source>
        <dbReference type="ARBA" id="ARBA00022853"/>
    </source>
</evidence>
<dbReference type="Proteomes" id="UP000027586">
    <property type="component" value="Unassembled WGS sequence"/>
</dbReference>
<feature type="binding site" evidence="9">
    <location>
        <position position="276"/>
    </location>
    <ligand>
        <name>Zn(2+)</name>
        <dbReference type="ChEBI" id="CHEBI:29105"/>
        <label>2</label>
    </ligand>
</feature>
<dbReference type="SMART" id="SM00249">
    <property type="entry name" value="PHD"/>
    <property type="match status" value="1"/>
</dbReference>
<dbReference type="Gene3D" id="6.10.140.1740">
    <property type="match status" value="1"/>
</dbReference>
<comment type="caution">
    <text evidence="14">The sequence shown here is derived from an EMBL/GenBank/DDBJ whole genome shotgun (WGS) entry which is preliminary data.</text>
</comment>
<dbReference type="GO" id="GO:0008270">
    <property type="term" value="F:zinc ion binding"/>
    <property type="evidence" value="ECO:0007669"/>
    <property type="project" value="UniProtKB-KW"/>
</dbReference>
<feature type="region of interest" description="Disordered" evidence="12">
    <location>
        <begin position="187"/>
        <end position="227"/>
    </location>
</feature>
<evidence type="ECO:0000256" key="9">
    <source>
        <dbReference type="PIRSR" id="PIRSR628651-51"/>
    </source>
</evidence>
<sequence length="316" mass="36163">MRWKEKPSRYLWLLSFPWLPPPPPFYFLSPRINIATMKPAAANQVDNLMYLDDYIDTIEALPLELQRNFTLLRELDGYAQELVENVAKESIALINTIRDLDPNDRIDKLKQLGSLLTETLKRGEEKVALAKTTFDAVERHCNRLDADLVKFEEEAPLGRERITAQPGLAPSARSLLREVARDKVARAYERDRKDGKVDKRDNTASKKRKLKDGSPPPGSMRSQAMKESRIKLDKKNMNSGKKVKNTSSIPAELPIDPNEPLYCYCQQVSYGEMVACDNTDCEIEWFHLACVDLKTVPKGKWYCNNCVSKMKGKNRK</sequence>
<dbReference type="GO" id="GO:0006325">
    <property type="term" value="P:chromatin organization"/>
    <property type="evidence" value="ECO:0007669"/>
    <property type="project" value="UniProtKB-KW"/>
</dbReference>
<dbReference type="InterPro" id="IPR028651">
    <property type="entry name" value="ING_fam"/>
</dbReference>
<dbReference type="OrthoDB" id="5411773at2759"/>
<gene>
    <name evidence="14" type="ORF">LCOR_03170.1</name>
</gene>
<keyword evidence="15" id="KW-1185">Reference proteome</keyword>
<proteinExistence type="inferred from homology"/>
<keyword evidence="3 9" id="KW-0479">Metal-binding</keyword>
<accession>A0A068RPF5</accession>
<evidence type="ECO:0000256" key="10">
    <source>
        <dbReference type="PROSITE-ProRule" id="PRU00146"/>
    </source>
</evidence>
<feature type="site" description="Histone H3K4me3 binding" evidence="8">
    <location>
        <position position="277"/>
    </location>
</feature>
<dbReference type="PANTHER" id="PTHR10333">
    <property type="entry name" value="INHIBITOR OF GROWTH PROTEIN"/>
    <property type="match status" value="1"/>
</dbReference>
<evidence type="ECO:0000256" key="8">
    <source>
        <dbReference type="PIRSR" id="PIRSR628651-50"/>
    </source>
</evidence>
<organism evidence="14 15">
    <name type="scientific">Lichtheimia corymbifera JMRC:FSU:9682</name>
    <dbReference type="NCBI Taxonomy" id="1263082"/>
    <lineage>
        <taxon>Eukaryota</taxon>
        <taxon>Fungi</taxon>
        <taxon>Fungi incertae sedis</taxon>
        <taxon>Mucoromycota</taxon>
        <taxon>Mucoromycotina</taxon>
        <taxon>Mucoromycetes</taxon>
        <taxon>Mucorales</taxon>
        <taxon>Lichtheimiaceae</taxon>
        <taxon>Lichtheimia</taxon>
    </lineage>
</organism>
<feature type="site" description="Histone H3K4me3 binding" evidence="8">
    <location>
        <position position="285"/>
    </location>
</feature>